<feature type="compositionally biased region" description="Polar residues" evidence="1">
    <location>
        <begin position="389"/>
        <end position="412"/>
    </location>
</feature>
<feature type="compositionally biased region" description="Basic residues" evidence="1">
    <location>
        <begin position="308"/>
        <end position="318"/>
    </location>
</feature>
<dbReference type="InterPro" id="IPR055936">
    <property type="entry name" value="DUF7514"/>
</dbReference>
<feature type="compositionally biased region" description="Basic and acidic residues" evidence="1">
    <location>
        <begin position="195"/>
        <end position="205"/>
    </location>
</feature>
<feature type="domain" description="DUF7514" evidence="2">
    <location>
        <begin position="19"/>
        <end position="176"/>
    </location>
</feature>
<proteinExistence type="predicted"/>
<name>A0A168JYD0_CORDF</name>
<accession>A0A168JYD0</accession>
<evidence type="ECO:0000256" key="1">
    <source>
        <dbReference type="SAM" id="MobiDB-lite"/>
    </source>
</evidence>
<dbReference type="OrthoDB" id="5420895at2759"/>
<feature type="compositionally biased region" description="Basic and acidic residues" evidence="1">
    <location>
        <begin position="284"/>
        <end position="294"/>
    </location>
</feature>
<gene>
    <name evidence="3" type="ORF">LEL_00564</name>
</gene>
<evidence type="ECO:0000313" key="3">
    <source>
        <dbReference type="EMBL" id="OAA81019.1"/>
    </source>
</evidence>
<dbReference type="Proteomes" id="UP000076881">
    <property type="component" value="Unassembled WGS sequence"/>
</dbReference>
<feature type="region of interest" description="Disordered" evidence="1">
    <location>
        <begin position="180"/>
        <end position="565"/>
    </location>
</feature>
<organism evidence="3 4">
    <name type="scientific">Akanthomyces lecanii RCEF 1005</name>
    <dbReference type="NCBI Taxonomy" id="1081108"/>
    <lineage>
        <taxon>Eukaryota</taxon>
        <taxon>Fungi</taxon>
        <taxon>Dikarya</taxon>
        <taxon>Ascomycota</taxon>
        <taxon>Pezizomycotina</taxon>
        <taxon>Sordariomycetes</taxon>
        <taxon>Hypocreomycetidae</taxon>
        <taxon>Hypocreales</taxon>
        <taxon>Cordycipitaceae</taxon>
        <taxon>Akanthomyces</taxon>
        <taxon>Cordyceps confragosa</taxon>
    </lineage>
</organism>
<dbReference type="PANTHER" id="PTHR39611:SF2">
    <property type="entry name" value="HYDROXYPROLINE-RICH GLYCOPROTEIN DZ-HRGP"/>
    <property type="match status" value="1"/>
</dbReference>
<dbReference type="PANTHER" id="PTHR39611">
    <property type="entry name" value="HYDROXYPROLINE-RICH GLYCOPROTEIN DZ-HRGP-RELATED"/>
    <property type="match status" value="1"/>
</dbReference>
<dbReference type="AlphaFoldDB" id="A0A168JYD0"/>
<evidence type="ECO:0000313" key="4">
    <source>
        <dbReference type="Proteomes" id="UP000076881"/>
    </source>
</evidence>
<comment type="caution">
    <text evidence="3">The sequence shown here is derived from an EMBL/GenBank/DDBJ whole genome shotgun (WGS) entry which is preliminary data.</text>
</comment>
<protein>
    <recommendedName>
        <fullName evidence="2">DUF7514 domain-containing protein</fullName>
    </recommendedName>
</protein>
<evidence type="ECO:0000259" key="2">
    <source>
        <dbReference type="Pfam" id="PF24355"/>
    </source>
</evidence>
<dbReference type="EMBL" id="AZHF01000001">
    <property type="protein sequence ID" value="OAA81019.1"/>
    <property type="molecule type" value="Genomic_DNA"/>
</dbReference>
<keyword evidence="4" id="KW-1185">Reference proteome</keyword>
<dbReference type="Pfam" id="PF24355">
    <property type="entry name" value="DUF7514"/>
    <property type="match status" value="1"/>
</dbReference>
<sequence length="565" mass="64502">MATPSSGGTTPGSAVQYCYMFEADKRPTKQLDALLRAIAMYIIHKIGDRNELQLTPKKLAAFYKVVGGDYDSIFLQMPDSSISYIWQVTGCQHTLQPTDSDFAPPSIPALTPRGFSRWESVEILLGPEEHVPFLQFAVKNWNLRHPETRECFSADLPADVFPSVADEEVDLWHKACGERLTREAAGRPPRPSRQPTREQEHEPVDPKFAQGHSRNTSQGGTPRPRPGDSDYFGRPFSYVNAPPGGRPPKNGHSSRSPEKSSRANRSFNDRVRRRSFPDLASPPKDAESEERYTYDEAYLDPGEARRAPAGRRHSHPRHYSSDEEMEPEPVPLRSKRRHGGSPTPAIRRFSPPDSGHGSGSNSSRPHRTDGDLRRRAGPSPLGSLRSKLSETVSSILPNGLTSRPSSRNQASSEHLRQRKSREQVRPARLNRSLSDLDSDHDSDLGPMDEMPRRRRRPDDRDRDRYRDRGRFRGEPERDEDRGSGAYRDRQSARRPDVYRRTSSHADVDRRRDQDNFDLRDREHLKEERKKWDRERERRSPPEETLSTPPLNGPSFSRRYPEPAYS</sequence>
<reference evidence="3 4" key="1">
    <citation type="journal article" date="2016" name="Genome Biol. Evol.">
        <title>Divergent and convergent evolution of fungal pathogenicity.</title>
        <authorList>
            <person name="Shang Y."/>
            <person name="Xiao G."/>
            <person name="Zheng P."/>
            <person name="Cen K."/>
            <person name="Zhan S."/>
            <person name="Wang C."/>
        </authorList>
    </citation>
    <scope>NUCLEOTIDE SEQUENCE [LARGE SCALE GENOMIC DNA]</scope>
    <source>
        <strain evidence="3 4">RCEF 1005</strain>
    </source>
</reference>
<feature type="compositionally biased region" description="Basic and acidic residues" evidence="1">
    <location>
        <begin position="456"/>
        <end position="541"/>
    </location>
</feature>